<gene>
    <name evidence="7" type="ordered locus">MLP_06060</name>
</gene>
<dbReference type="HOGENOM" id="CLU_034180_13_2_11"/>
<evidence type="ECO:0000256" key="5">
    <source>
        <dbReference type="ARBA" id="ARBA00023136"/>
    </source>
</evidence>
<keyword evidence="5 6" id="KW-0472">Membrane</keyword>
<evidence type="ECO:0000256" key="3">
    <source>
        <dbReference type="ARBA" id="ARBA00022692"/>
    </source>
</evidence>
<keyword evidence="2" id="KW-1003">Cell membrane</keyword>
<reference evidence="7 8" key="1">
    <citation type="submission" date="2011-05" db="EMBL/GenBank/DDBJ databases">
        <title>Whole genome sequence of Microlunatus phosphovorus NM-1.</title>
        <authorList>
            <person name="Hosoyama A."/>
            <person name="Sasaki K."/>
            <person name="Harada T."/>
            <person name="Igarashi R."/>
            <person name="Kawakoshi A."/>
            <person name="Sasagawa M."/>
            <person name="Fukada J."/>
            <person name="Nakamura S."/>
            <person name="Katano Y."/>
            <person name="Hanada S."/>
            <person name="Kamagata Y."/>
            <person name="Nakamura N."/>
            <person name="Yamazaki S."/>
            <person name="Fujita N."/>
        </authorList>
    </citation>
    <scope>NUCLEOTIDE SEQUENCE [LARGE SCALE GENOMIC DNA]</scope>
    <source>
        <strain evidence="8">ATCC 700054 / DSM 10555 / JCM 9379 / NBRC 101784 / NCIMB 13414 / VKM Ac-1990 / NM-1</strain>
    </source>
</reference>
<name>F5XKT2_MICPN</name>
<sequence>MTRAAAPRRLWRDRRFTTYWAGDAVSTMGDRISELALPLIAVSMLQASAIQVGLLVAAVWAPNLLSVVVGAWVEHRPSKKRLMVIANLIQAAAIASLPITYLVAEVTMAQLYAVALVQGAGGVLFATSSQPFFVRLVPKSAYVEANSLLSGSRSASFIVGPALGGTLIQALTAPIAMVIDAVSFLVSACAIRSVHVDESPVGTQDAGSLVRRIRSGLQFVVRQPYLWPALRCVTTCDFFSFILFAVLILFASRHLGLSPGAIGLAFGVGAVGGLLGATLAAPLARRIGTGVTIAVGSVAFSAPFLFLPLISGSTVTKCAALASVQFVSSAGVMLFDINLNSVQTAVIPDGMRSRVTGVFGTINYGIRPLGAAIGGGLAQLVGLGPVIAISAVGGSLAFLWLLGTPVLRVREVDDLDPAEA</sequence>
<dbReference type="KEGG" id="mph:MLP_06060"/>
<dbReference type="GO" id="GO:0005886">
    <property type="term" value="C:plasma membrane"/>
    <property type="evidence" value="ECO:0007669"/>
    <property type="project" value="UniProtKB-SubCell"/>
</dbReference>
<keyword evidence="3 6" id="KW-0812">Transmembrane</keyword>
<protein>
    <submittedName>
        <fullName evidence="7">Putative major facilitator superfamily transporter</fullName>
    </submittedName>
</protein>
<feature type="transmembrane region" description="Helical" evidence="6">
    <location>
        <begin position="377"/>
        <end position="402"/>
    </location>
</feature>
<feature type="transmembrane region" description="Helical" evidence="6">
    <location>
        <begin position="82"/>
        <end position="104"/>
    </location>
</feature>
<feature type="transmembrane region" description="Helical" evidence="6">
    <location>
        <begin position="225"/>
        <end position="250"/>
    </location>
</feature>
<dbReference type="CDD" id="cd06173">
    <property type="entry name" value="MFS_MefA_like"/>
    <property type="match status" value="1"/>
</dbReference>
<evidence type="ECO:0000256" key="2">
    <source>
        <dbReference type="ARBA" id="ARBA00022475"/>
    </source>
</evidence>
<feature type="transmembrane region" description="Helical" evidence="6">
    <location>
        <begin position="110"/>
        <end position="134"/>
    </location>
</feature>
<dbReference type="AlphaFoldDB" id="F5XKT2"/>
<feature type="transmembrane region" description="Helical" evidence="6">
    <location>
        <begin position="155"/>
        <end position="177"/>
    </location>
</feature>
<feature type="transmembrane region" description="Helical" evidence="6">
    <location>
        <begin position="287"/>
        <end position="306"/>
    </location>
</feature>
<organism evidence="7 8">
    <name type="scientific">Microlunatus phosphovorus (strain ATCC 700054 / DSM 10555 / JCM 9379 / NBRC 101784 / NCIMB 13414 / VKM Ac-1990 / NM-1)</name>
    <dbReference type="NCBI Taxonomy" id="1032480"/>
    <lineage>
        <taxon>Bacteria</taxon>
        <taxon>Bacillati</taxon>
        <taxon>Actinomycetota</taxon>
        <taxon>Actinomycetes</taxon>
        <taxon>Propionibacteriales</taxon>
        <taxon>Propionibacteriaceae</taxon>
        <taxon>Microlunatus</taxon>
    </lineage>
</organism>
<comment type="subcellular location">
    <subcellularLocation>
        <location evidence="1">Cell membrane</location>
        <topology evidence="1">Multi-pass membrane protein</topology>
    </subcellularLocation>
</comment>
<accession>F5XKT2</accession>
<keyword evidence="8" id="KW-1185">Reference proteome</keyword>
<dbReference type="SUPFAM" id="SSF103473">
    <property type="entry name" value="MFS general substrate transporter"/>
    <property type="match status" value="1"/>
</dbReference>
<feature type="transmembrane region" description="Helical" evidence="6">
    <location>
        <begin position="318"/>
        <end position="335"/>
    </location>
</feature>
<dbReference type="RefSeq" id="WP_013861509.1">
    <property type="nucleotide sequence ID" value="NC_015635.1"/>
</dbReference>
<dbReference type="PRINTS" id="PR01988">
    <property type="entry name" value="EXPORTERBACE"/>
</dbReference>
<dbReference type="InterPro" id="IPR036259">
    <property type="entry name" value="MFS_trans_sf"/>
</dbReference>
<evidence type="ECO:0000256" key="4">
    <source>
        <dbReference type="ARBA" id="ARBA00022989"/>
    </source>
</evidence>
<evidence type="ECO:0000313" key="8">
    <source>
        <dbReference type="Proteomes" id="UP000007947"/>
    </source>
</evidence>
<dbReference type="OrthoDB" id="9815525at2"/>
<proteinExistence type="predicted"/>
<keyword evidence="4 6" id="KW-1133">Transmembrane helix</keyword>
<feature type="transmembrane region" description="Helical" evidence="6">
    <location>
        <begin position="35"/>
        <end position="61"/>
    </location>
</feature>
<dbReference type="eggNOG" id="COG2814">
    <property type="taxonomic scope" value="Bacteria"/>
</dbReference>
<dbReference type="EMBL" id="AP012204">
    <property type="protein sequence ID" value="BAK33620.1"/>
    <property type="molecule type" value="Genomic_DNA"/>
</dbReference>
<dbReference type="STRING" id="1032480.MLP_06060"/>
<dbReference type="Gene3D" id="1.20.1250.20">
    <property type="entry name" value="MFS general substrate transporter like domains"/>
    <property type="match status" value="1"/>
</dbReference>
<dbReference type="Pfam" id="PF07690">
    <property type="entry name" value="MFS_1"/>
    <property type="match status" value="1"/>
</dbReference>
<dbReference type="PANTHER" id="PTHR23513">
    <property type="entry name" value="INTEGRAL MEMBRANE EFFLUX PROTEIN-RELATED"/>
    <property type="match status" value="1"/>
</dbReference>
<feature type="transmembrane region" description="Helical" evidence="6">
    <location>
        <begin position="262"/>
        <end position="281"/>
    </location>
</feature>
<evidence type="ECO:0000256" key="6">
    <source>
        <dbReference type="SAM" id="Phobius"/>
    </source>
</evidence>
<dbReference type="InterPro" id="IPR011701">
    <property type="entry name" value="MFS"/>
</dbReference>
<dbReference type="PANTHER" id="PTHR23513:SF6">
    <property type="entry name" value="MAJOR FACILITATOR SUPERFAMILY ASSOCIATED DOMAIN-CONTAINING PROTEIN"/>
    <property type="match status" value="1"/>
</dbReference>
<dbReference type="GO" id="GO:0022857">
    <property type="term" value="F:transmembrane transporter activity"/>
    <property type="evidence" value="ECO:0007669"/>
    <property type="project" value="InterPro"/>
</dbReference>
<evidence type="ECO:0000256" key="1">
    <source>
        <dbReference type="ARBA" id="ARBA00004651"/>
    </source>
</evidence>
<dbReference type="Proteomes" id="UP000007947">
    <property type="component" value="Chromosome"/>
</dbReference>
<dbReference type="InterPro" id="IPR022324">
    <property type="entry name" value="Bacilysin_exporter_BacE_put"/>
</dbReference>
<evidence type="ECO:0000313" key="7">
    <source>
        <dbReference type="EMBL" id="BAK33620.1"/>
    </source>
</evidence>